<dbReference type="GO" id="GO:0043565">
    <property type="term" value="F:sequence-specific DNA binding"/>
    <property type="evidence" value="ECO:0007669"/>
    <property type="project" value="InterPro"/>
</dbReference>
<gene>
    <name evidence="7" type="ORF">Poli38472_008279</name>
</gene>
<comment type="caution">
    <text evidence="7">The sequence shown here is derived from an EMBL/GenBank/DDBJ whole genome shotgun (WGS) entry which is preliminary data.</text>
</comment>
<accession>A0A8K1CNH8</accession>
<evidence type="ECO:0000256" key="1">
    <source>
        <dbReference type="ARBA" id="ARBA00004123"/>
    </source>
</evidence>
<dbReference type="Pfam" id="PF00447">
    <property type="entry name" value="HSF_DNA-bind"/>
    <property type="match status" value="1"/>
</dbReference>
<dbReference type="PANTHER" id="PTHR10015:SF206">
    <property type="entry name" value="HSF-TYPE DNA-BINDING DOMAIN-CONTAINING PROTEIN"/>
    <property type="match status" value="1"/>
</dbReference>
<feature type="compositionally biased region" description="Polar residues" evidence="5">
    <location>
        <begin position="292"/>
        <end position="302"/>
    </location>
</feature>
<feature type="region of interest" description="Disordered" evidence="5">
    <location>
        <begin position="123"/>
        <end position="203"/>
    </location>
</feature>
<dbReference type="PANTHER" id="PTHR10015">
    <property type="entry name" value="HEAT SHOCK TRANSCRIPTION FACTOR"/>
    <property type="match status" value="1"/>
</dbReference>
<name>A0A8K1CNH8_PYTOL</name>
<evidence type="ECO:0000256" key="5">
    <source>
        <dbReference type="SAM" id="MobiDB-lite"/>
    </source>
</evidence>
<dbReference type="GO" id="GO:0005634">
    <property type="term" value="C:nucleus"/>
    <property type="evidence" value="ECO:0007669"/>
    <property type="project" value="UniProtKB-SubCell"/>
</dbReference>
<evidence type="ECO:0000313" key="8">
    <source>
        <dbReference type="Proteomes" id="UP000794436"/>
    </source>
</evidence>
<dbReference type="Gene3D" id="1.10.10.10">
    <property type="entry name" value="Winged helix-like DNA-binding domain superfamily/Winged helix DNA-binding domain"/>
    <property type="match status" value="1"/>
</dbReference>
<dbReference type="SMART" id="SM00415">
    <property type="entry name" value="HSF"/>
    <property type="match status" value="1"/>
</dbReference>
<comment type="similarity">
    <text evidence="4">Belongs to the HSF family.</text>
</comment>
<evidence type="ECO:0000256" key="4">
    <source>
        <dbReference type="RuleBase" id="RU004020"/>
    </source>
</evidence>
<organism evidence="7 8">
    <name type="scientific">Pythium oligandrum</name>
    <name type="common">Mycoparasitic fungus</name>
    <dbReference type="NCBI Taxonomy" id="41045"/>
    <lineage>
        <taxon>Eukaryota</taxon>
        <taxon>Sar</taxon>
        <taxon>Stramenopiles</taxon>
        <taxon>Oomycota</taxon>
        <taxon>Peronosporomycetes</taxon>
        <taxon>Pythiales</taxon>
        <taxon>Pythiaceae</taxon>
        <taxon>Pythium</taxon>
    </lineage>
</organism>
<evidence type="ECO:0000256" key="3">
    <source>
        <dbReference type="ARBA" id="ARBA00023242"/>
    </source>
</evidence>
<dbReference type="InterPro" id="IPR036388">
    <property type="entry name" value="WH-like_DNA-bd_sf"/>
</dbReference>
<evidence type="ECO:0000259" key="6">
    <source>
        <dbReference type="SMART" id="SM00415"/>
    </source>
</evidence>
<sequence length="302" mass="34133">MRATMMSSSAVMAPRLASAFVRNLYRMLDQEHPSIVVWDTSGEWFWIRDESAFAEHVLPRYFRGSLDAFRVQLLDHGFKRDERTYTIGWMGGSVHAESYEHSSFVRGHPEKLCDVVRVTTTKRRRKKKKAETTTTEPSTVVEQPIEEPAASESVSASASPTPEKRRKITHEDVLRWLPPPIDIQASPRKPPQLSTSTTDSTTNNKSLRTLVNLITEPLAMPEDEKFCVKVPPSQDTRSSGPTKLPSMSSYFDTQQFSDDVIQSMLLLCEPRTLPKQANPTPVETTPDPAFTIPSTRHFANTR</sequence>
<feature type="domain" description="HSF-type DNA-binding" evidence="6">
    <location>
        <begin position="16"/>
        <end position="118"/>
    </location>
</feature>
<dbReference type="Proteomes" id="UP000794436">
    <property type="component" value="Unassembled WGS sequence"/>
</dbReference>
<dbReference type="SUPFAM" id="SSF46785">
    <property type="entry name" value="Winged helix' DNA-binding domain"/>
    <property type="match status" value="1"/>
</dbReference>
<reference evidence="7" key="1">
    <citation type="submission" date="2019-03" db="EMBL/GenBank/DDBJ databases">
        <title>Long read genome sequence of the mycoparasitic Pythium oligandrum ATCC 38472 isolated from sugarbeet rhizosphere.</title>
        <authorList>
            <person name="Gaulin E."/>
        </authorList>
    </citation>
    <scope>NUCLEOTIDE SEQUENCE</scope>
    <source>
        <strain evidence="7">ATCC 38472_TT</strain>
    </source>
</reference>
<keyword evidence="2" id="KW-0238">DNA-binding</keyword>
<keyword evidence="8" id="KW-1185">Reference proteome</keyword>
<protein>
    <recommendedName>
        <fullName evidence="6">HSF-type DNA-binding domain-containing protein</fullName>
    </recommendedName>
</protein>
<dbReference type="OrthoDB" id="70209at2759"/>
<evidence type="ECO:0000256" key="2">
    <source>
        <dbReference type="ARBA" id="ARBA00023125"/>
    </source>
</evidence>
<comment type="subcellular location">
    <subcellularLocation>
        <location evidence="1">Nucleus</location>
    </subcellularLocation>
</comment>
<keyword evidence="3" id="KW-0539">Nucleus</keyword>
<feature type="region of interest" description="Disordered" evidence="5">
    <location>
        <begin position="274"/>
        <end position="302"/>
    </location>
</feature>
<dbReference type="EMBL" id="SPLM01000037">
    <property type="protein sequence ID" value="TMW65637.1"/>
    <property type="molecule type" value="Genomic_DNA"/>
</dbReference>
<evidence type="ECO:0000313" key="7">
    <source>
        <dbReference type="EMBL" id="TMW65637.1"/>
    </source>
</evidence>
<dbReference type="InterPro" id="IPR000232">
    <property type="entry name" value="HSF_DNA-bd"/>
</dbReference>
<dbReference type="AlphaFoldDB" id="A0A8K1CNH8"/>
<dbReference type="InterPro" id="IPR036390">
    <property type="entry name" value="WH_DNA-bd_sf"/>
</dbReference>
<feature type="compositionally biased region" description="Low complexity" evidence="5">
    <location>
        <begin position="132"/>
        <end position="161"/>
    </location>
</feature>
<proteinExistence type="inferred from homology"/>
<dbReference type="GO" id="GO:0003700">
    <property type="term" value="F:DNA-binding transcription factor activity"/>
    <property type="evidence" value="ECO:0007669"/>
    <property type="project" value="InterPro"/>
</dbReference>